<evidence type="ECO:0008006" key="2">
    <source>
        <dbReference type="Google" id="ProtNLM"/>
    </source>
</evidence>
<dbReference type="AlphaFoldDB" id="A0A3B0V3U3"/>
<dbReference type="Gene3D" id="2.30.110.10">
    <property type="entry name" value="Electron Transport, Fmn-binding Protein, Chain A"/>
    <property type="match status" value="1"/>
</dbReference>
<dbReference type="SUPFAM" id="SSF50475">
    <property type="entry name" value="FMN-binding split barrel"/>
    <property type="match status" value="1"/>
</dbReference>
<organism evidence="1">
    <name type="scientific">hydrothermal vent metagenome</name>
    <dbReference type="NCBI Taxonomy" id="652676"/>
    <lineage>
        <taxon>unclassified sequences</taxon>
        <taxon>metagenomes</taxon>
        <taxon>ecological metagenomes</taxon>
    </lineage>
</organism>
<protein>
    <recommendedName>
        <fullName evidence="2">Pyridoxamine 5'-phosphate oxidase putative domain-containing protein</fullName>
    </recommendedName>
</protein>
<dbReference type="EMBL" id="UOET01000061">
    <property type="protein sequence ID" value="VAW26814.1"/>
    <property type="molecule type" value="Genomic_DNA"/>
</dbReference>
<proteinExistence type="predicted"/>
<sequence length="130" mass="14277">MEQQTEQWKRVLDKTEFIAIVTSGDEGAHTVGTWGDYARTLGVEGEEVLIPVWGYHKTEENIRNGSPVELLLGTKTLQRPSGKFGQGCMLSGKGEIQTSGSLAELTKKTFPGSRGVLIVTVEKVLYTYTD</sequence>
<name>A0A3B0V3U3_9ZZZZ</name>
<reference evidence="1" key="1">
    <citation type="submission" date="2018-06" db="EMBL/GenBank/DDBJ databases">
        <authorList>
            <person name="Zhirakovskaya E."/>
        </authorList>
    </citation>
    <scope>NUCLEOTIDE SEQUENCE</scope>
</reference>
<accession>A0A3B0V3U3</accession>
<dbReference type="InterPro" id="IPR012349">
    <property type="entry name" value="Split_barrel_FMN-bd"/>
</dbReference>
<gene>
    <name evidence="1" type="ORF">MNBD_BACTEROID07-280</name>
</gene>
<evidence type="ECO:0000313" key="1">
    <source>
        <dbReference type="EMBL" id="VAW26814.1"/>
    </source>
</evidence>